<protein>
    <recommendedName>
        <fullName evidence="1">BLUF domain-containing protein</fullName>
    </recommendedName>
</protein>
<name>A0ABU1Z6T9_9BURK</name>
<keyword evidence="3" id="KW-1185">Reference proteome</keyword>
<accession>A0ABU1Z6T9</accession>
<dbReference type="Proteomes" id="UP001180536">
    <property type="component" value="Unassembled WGS sequence"/>
</dbReference>
<evidence type="ECO:0000259" key="1">
    <source>
        <dbReference type="PROSITE" id="PS50925"/>
    </source>
</evidence>
<dbReference type="PROSITE" id="PS50925">
    <property type="entry name" value="BLUF"/>
    <property type="match status" value="1"/>
</dbReference>
<sequence length="161" mass="18448">MDNALARYQPGTSIARKGHHSVRNLATFMLLRVLYVSLMEPGLHSCDLQRLVFSARRRNRQLDLTGALFVCEGRFVQALEGQEQAVDKMMLEIARDPRHRDLHVYERAPIKLRMFADWDMAFINDFRLHAPLQGVVDGGASPHQLLETMRDRVNAHKEGPC</sequence>
<dbReference type="SUPFAM" id="SSF54975">
    <property type="entry name" value="Acylphosphatase/BLUF domain-like"/>
    <property type="match status" value="1"/>
</dbReference>
<dbReference type="Pfam" id="PF04940">
    <property type="entry name" value="BLUF"/>
    <property type="match status" value="1"/>
</dbReference>
<evidence type="ECO:0000313" key="3">
    <source>
        <dbReference type="Proteomes" id="UP001180536"/>
    </source>
</evidence>
<feature type="domain" description="BLUF" evidence="1">
    <location>
        <begin position="30"/>
        <end position="121"/>
    </location>
</feature>
<organism evidence="2 3">
    <name type="scientific">Pelomonas aquatica</name>
    <dbReference type="NCBI Taxonomy" id="431058"/>
    <lineage>
        <taxon>Bacteria</taxon>
        <taxon>Pseudomonadati</taxon>
        <taxon>Pseudomonadota</taxon>
        <taxon>Betaproteobacteria</taxon>
        <taxon>Burkholderiales</taxon>
        <taxon>Sphaerotilaceae</taxon>
        <taxon>Roseateles</taxon>
    </lineage>
</organism>
<dbReference type="InterPro" id="IPR007024">
    <property type="entry name" value="BLUF_domain"/>
</dbReference>
<dbReference type="SMART" id="SM01034">
    <property type="entry name" value="BLUF"/>
    <property type="match status" value="1"/>
</dbReference>
<comment type="caution">
    <text evidence="2">The sequence shown here is derived from an EMBL/GenBank/DDBJ whole genome shotgun (WGS) entry which is preliminary data.</text>
</comment>
<dbReference type="Gene3D" id="3.30.70.100">
    <property type="match status" value="1"/>
</dbReference>
<reference evidence="2 3" key="1">
    <citation type="submission" date="2023-07" db="EMBL/GenBank/DDBJ databases">
        <title>Sorghum-associated microbial communities from plants grown in Nebraska, USA.</title>
        <authorList>
            <person name="Schachtman D."/>
        </authorList>
    </citation>
    <scope>NUCLEOTIDE SEQUENCE [LARGE SCALE GENOMIC DNA]</scope>
    <source>
        <strain evidence="2 3">BE310</strain>
    </source>
</reference>
<proteinExistence type="predicted"/>
<gene>
    <name evidence="2" type="ORF">J2X16_001683</name>
</gene>
<dbReference type="EMBL" id="JAVDXQ010000002">
    <property type="protein sequence ID" value="MDR7296344.1"/>
    <property type="molecule type" value="Genomic_DNA"/>
</dbReference>
<evidence type="ECO:0000313" key="2">
    <source>
        <dbReference type="EMBL" id="MDR7296344.1"/>
    </source>
</evidence>
<dbReference type="InterPro" id="IPR036046">
    <property type="entry name" value="Acylphosphatase-like_dom_sf"/>
</dbReference>